<gene>
    <name evidence="4" type="ORF">QQ008_06835</name>
</gene>
<reference evidence="4" key="1">
    <citation type="submission" date="2023-06" db="EMBL/GenBank/DDBJ databases">
        <title>Genomic of Parafulvivirga corallium.</title>
        <authorList>
            <person name="Wang G."/>
        </authorList>
    </citation>
    <scope>NUCLEOTIDE SEQUENCE</scope>
    <source>
        <strain evidence="4">BMA10</strain>
    </source>
</reference>
<dbReference type="PANTHER" id="PTHR30273">
    <property type="entry name" value="PERIPLASMIC SIGNAL SENSOR AND SIGMA FACTOR ACTIVATOR FECR-RELATED"/>
    <property type="match status" value="1"/>
</dbReference>
<evidence type="ECO:0000259" key="2">
    <source>
        <dbReference type="Pfam" id="PF04773"/>
    </source>
</evidence>
<dbReference type="Proteomes" id="UP001172082">
    <property type="component" value="Unassembled WGS sequence"/>
</dbReference>
<name>A0ABT8KK30_9BACT</name>
<proteinExistence type="predicted"/>
<dbReference type="InterPro" id="IPR012373">
    <property type="entry name" value="Ferrdict_sens_TM"/>
</dbReference>
<dbReference type="Gene3D" id="3.55.50.30">
    <property type="match status" value="1"/>
</dbReference>
<evidence type="ECO:0000256" key="1">
    <source>
        <dbReference type="SAM" id="Phobius"/>
    </source>
</evidence>
<dbReference type="InterPro" id="IPR032508">
    <property type="entry name" value="FecR_C"/>
</dbReference>
<dbReference type="Pfam" id="PF16344">
    <property type="entry name" value="FecR_C"/>
    <property type="match status" value="1"/>
</dbReference>
<evidence type="ECO:0000313" key="5">
    <source>
        <dbReference type="Proteomes" id="UP001172082"/>
    </source>
</evidence>
<dbReference type="Pfam" id="PF04773">
    <property type="entry name" value="FecR"/>
    <property type="match status" value="1"/>
</dbReference>
<dbReference type="PIRSF" id="PIRSF018266">
    <property type="entry name" value="FecR"/>
    <property type="match status" value="1"/>
</dbReference>
<keyword evidence="1" id="KW-1133">Transmembrane helix</keyword>
<dbReference type="PANTHER" id="PTHR30273:SF2">
    <property type="entry name" value="PROTEIN FECR"/>
    <property type="match status" value="1"/>
</dbReference>
<dbReference type="Gene3D" id="2.60.120.1440">
    <property type="match status" value="1"/>
</dbReference>
<feature type="transmembrane region" description="Helical" evidence="1">
    <location>
        <begin position="88"/>
        <end position="108"/>
    </location>
</feature>
<sequence length="329" mass="37966">MDIHKIIVQSLIGKLDKSQQKYFANWLESHPDNTLFYEHLKKYWKFKEKDMDEKKKEVWSKINRQINLTKETNTVRIKSLKTIHLRRTYWIAASILLILSSVGIFSLLEQQVWKTVVSVSVEKKAAAGQKLSIRLPDGSQVKLNGESNIKYPETFSDSVREVYLTGEAFFEVEKDRSRPFIIHSAEIQTTVKGTSFNIKAYPNSETIEVAVLSGLVEVMRKNTSSKILLNRQEAVAYNRQSQNLGLLAFSESMTSWRNGVIIFDKADFKEIVEVLERWYGVKFVLNKKVDMGDGFIGRYENESLKTVMESLSYAGDFSFKIENKVLTLY</sequence>
<keyword evidence="5" id="KW-1185">Reference proteome</keyword>
<protein>
    <submittedName>
        <fullName evidence="4">FecR domain-containing protein</fullName>
    </submittedName>
</protein>
<keyword evidence="1" id="KW-0472">Membrane</keyword>
<comment type="caution">
    <text evidence="4">The sequence shown here is derived from an EMBL/GenBank/DDBJ whole genome shotgun (WGS) entry which is preliminary data.</text>
</comment>
<organism evidence="4 5">
    <name type="scientific">Splendidivirga corallicola</name>
    <dbReference type="NCBI Taxonomy" id="3051826"/>
    <lineage>
        <taxon>Bacteria</taxon>
        <taxon>Pseudomonadati</taxon>
        <taxon>Bacteroidota</taxon>
        <taxon>Cytophagia</taxon>
        <taxon>Cytophagales</taxon>
        <taxon>Splendidivirgaceae</taxon>
        <taxon>Splendidivirga</taxon>
    </lineage>
</organism>
<keyword evidence="1" id="KW-0812">Transmembrane</keyword>
<evidence type="ECO:0000259" key="3">
    <source>
        <dbReference type="Pfam" id="PF16344"/>
    </source>
</evidence>
<dbReference type="RefSeq" id="WP_346751095.1">
    <property type="nucleotide sequence ID" value="NZ_JAUJEA010000002.1"/>
</dbReference>
<evidence type="ECO:0000313" key="4">
    <source>
        <dbReference type="EMBL" id="MDN5201067.1"/>
    </source>
</evidence>
<dbReference type="InterPro" id="IPR006860">
    <property type="entry name" value="FecR"/>
</dbReference>
<feature type="domain" description="FecR protein" evidence="2">
    <location>
        <begin position="126"/>
        <end position="217"/>
    </location>
</feature>
<dbReference type="EMBL" id="JAUJEA010000002">
    <property type="protein sequence ID" value="MDN5201067.1"/>
    <property type="molecule type" value="Genomic_DNA"/>
</dbReference>
<feature type="domain" description="Protein FecR C-terminal" evidence="3">
    <location>
        <begin position="261"/>
        <end position="327"/>
    </location>
</feature>
<accession>A0ABT8KK30</accession>